<evidence type="ECO:0000313" key="3">
    <source>
        <dbReference type="Proteomes" id="UP001152320"/>
    </source>
</evidence>
<gene>
    <name evidence="2" type="ORF">HOLleu_01218</name>
</gene>
<reference evidence="2" key="1">
    <citation type="submission" date="2021-10" db="EMBL/GenBank/DDBJ databases">
        <title>Tropical sea cucumber genome reveals ecological adaptation and Cuvierian tubules defense mechanism.</title>
        <authorList>
            <person name="Chen T."/>
        </authorList>
    </citation>
    <scope>NUCLEOTIDE SEQUENCE</scope>
    <source>
        <strain evidence="2">Nanhai2018</strain>
        <tissue evidence="2">Muscle</tissue>
    </source>
</reference>
<dbReference type="AlphaFoldDB" id="A0A9Q1CQQ3"/>
<protein>
    <submittedName>
        <fullName evidence="2">Uncharacterized protein</fullName>
    </submittedName>
</protein>
<evidence type="ECO:0000313" key="2">
    <source>
        <dbReference type="EMBL" id="KAJ8048769.1"/>
    </source>
</evidence>
<name>A0A9Q1CQQ3_HOLLE</name>
<dbReference type="OrthoDB" id="10068277at2759"/>
<proteinExistence type="predicted"/>
<dbReference type="Proteomes" id="UP001152320">
    <property type="component" value="Chromosome 1"/>
</dbReference>
<evidence type="ECO:0000256" key="1">
    <source>
        <dbReference type="SAM" id="MobiDB-lite"/>
    </source>
</evidence>
<feature type="region of interest" description="Disordered" evidence="1">
    <location>
        <begin position="58"/>
        <end position="87"/>
    </location>
</feature>
<sequence>MMNVSPLEKNGRNWHGYKLGKQALYTGTEIVNDALQEKHIKTAAKRRLGQAGQRMAERVLEGNRSRTKPLKRKASKKNTKSFGRGHESDFITKESSAKKSDLLLTNFPKSLKSKAKLLIDRISDHRQKEGDPVIDWNANGELLYQGETIHGSNLTDLILDVLHSRKDFNPIGWQQFIPYFLYIFSNSTSNL</sequence>
<keyword evidence="3" id="KW-1185">Reference proteome</keyword>
<accession>A0A9Q1CQQ3</accession>
<comment type="caution">
    <text evidence="2">The sequence shown here is derived from an EMBL/GenBank/DDBJ whole genome shotgun (WGS) entry which is preliminary data.</text>
</comment>
<organism evidence="2 3">
    <name type="scientific">Holothuria leucospilota</name>
    <name type="common">Black long sea cucumber</name>
    <name type="synonym">Mertensiothuria leucospilota</name>
    <dbReference type="NCBI Taxonomy" id="206669"/>
    <lineage>
        <taxon>Eukaryota</taxon>
        <taxon>Metazoa</taxon>
        <taxon>Echinodermata</taxon>
        <taxon>Eleutherozoa</taxon>
        <taxon>Echinozoa</taxon>
        <taxon>Holothuroidea</taxon>
        <taxon>Aspidochirotacea</taxon>
        <taxon>Aspidochirotida</taxon>
        <taxon>Holothuriidae</taxon>
        <taxon>Holothuria</taxon>
    </lineage>
</organism>
<feature type="compositionally biased region" description="Basic residues" evidence="1">
    <location>
        <begin position="65"/>
        <end position="79"/>
    </location>
</feature>
<dbReference type="EMBL" id="JAIZAY010000001">
    <property type="protein sequence ID" value="KAJ8048769.1"/>
    <property type="molecule type" value="Genomic_DNA"/>
</dbReference>